<name>A0ABU3AR76_9ACTN</name>
<accession>A0ABU3AR76</accession>
<feature type="signal peptide" evidence="1">
    <location>
        <begin position="1"/>
        <end position="30"/>
    </location>
</feature>
<organism evidence="2 3">
    <name type="scientific">Streptomyces lancefieldiae</name>
    <dbReference type="NCBI Taxonomy" id="3075520"/>
    <lineage>
        <taxon>Bacteria</taxon>
        <taxon>Bacillati</taxon>
        <taxon>Actinomycetota</taxon>
        <taxon>Actinomycetes</taxon>
        <taxon>Kitasatosporales</taxon>
        <taxon>Streptomycetaceae</taxon>
        <taxon>Streptomyces</taxon>
    </lineage>
</organism>
<keyword evidence="3" id="KW-1185">Reference proteome</keyword>
<evidence type="ECO:0008006" key="4">
    <source>
        <dbReference type="Google" id="ProtNLM"/>
    </source>
</evidence>
<protein>
    <recommendedName>
        <fullName evidence="4">Secreted protein</fullName>
    </recommendedName>
</protein>
<reference evidence="2" key="1">
    <citation type="submission" date="2024-05" db="EMBL/GenBank/DDBJ databases">
        <title>30 novel species of actinomycetes from the DSMZ collection.</title>
        <authorList>
            <person name="Nouioui I."/>
        </authorList>
    </citation>
    <scope>NUCLEOTIDE SEQUENCE</scope>
    <source>
        <strain evidence="2">DSM 40712</strain>
    </source>
</reference>
<proteinExistence type="predicted"/>
<dbReference type="RefSeq" id="WP_311574732.1">
    <property type="nucleotide sequence ID" value="NZ_JAVRFH010000021.1"/>
</dbReference>
<evidence type="ECO:0000313" key="2">
    <source>
        <dbReference type="EMBL" id="MDT0612681.1"/>
    </source>
</evidence>
<gene>
    <name evidence="2" type="ORF">RM812_21040</name>
</gene>
<comment type="caution">
    <text evidence="2">The sequence shown here is derived from an EMBL/GenBank/DDBJ whole genome shotgun (WGS) entry which is preliminary data.</text>
</comment>
<keyword evidence="1" id="KW-0732">Signal</keyword>
<sequence length="186" mass="19685">MHTAHSTRSRKARALMVTAVAGALLGGAIALPSTSPLGGEAAGGERDTVVNAGAAQSDTASADSAADRAAAVGSTKSDCPFSVENPFVQNGRLYARTTITCKERHTISLTLMLRRPQWPFGTKYIAVGKVRLNDWKGTKSLTTSISCNEVSPRTDYSADAVLYDKRFVDYPVEVDDQDSPGTSKGC</sequence>
<evidence type="ECO:0000313" key="3">
    <source>
        <dbReference type="Proteomes" id="UP001180724"/>
    </source>
</evidence>
<dbReference type="Proteomes" id="UP001180724">
    <property type="component" value="Unassembled WGS sequence"/>
</dbReference>
<evidence type="ECO:0000256" key="1">
    <source>
        <dbReference type="SAM" id="SignalP"/>
    </source>
</evidence>
<feature type="chain" id="PRO_5045096237" description="Secreted protein" evidence="1">
    <location>
        <begin position="31"/>
        <end position="186"/>
    </location>
</feature>
<dbReference type="EMBL" id="JAVRFH010000021">
    <property type="protein sequence ID" value="MDT0612681.1"/>
    <property type="molecule type" value="Genomic_DNA"/>
</dbReference>